<dbReference type="Pfam" id="PF00361">
    <property type="entry name" value="Proton_antipo_M"/>
    <property type="match status" value="1"/>
</dbReference>
<comment type="caution">
    <text evidence="9">The sequence shown here is derived from an EMBL/GenBank/DDBJ whole genome shotgun (WGS) entry which is preliminary data.</text>
</comment>
<keyword evidence="3 7" id="KW-0812">Transmembrane</keyword>
<feature type="transmembrane region" description="Helical" evidence="7">
    <location>
        <begin position="28"/>
        <end position="49"/>
    </location>
</feature>
<evidence type="ECO:0000256" key="6">
    <source>
        <dbReference type="ARBA" id="ARBA00023136"/>
    </source>
</evidence>
<dbReference type="PANTHER" id="PTHR42682">
    <property type="entry name" value="HYDROGENASE-4 COMPONENT F"/>
    <property type="match status" value="1"/>
</dbReference>
<reference evidence="9" key="2">
    <citation type="journal article" date="2014" name="ISME J.">
        <title>Microbial stratification in low pH oxic and suboxic macroscopic growths along an acid mine drainage.</title>
        <authorList>
            <person name="Mendez-Garcia C."/>
            <person name="Mesa V."/>
            <person name="Sprenger R.R."/>
            <person name="Richter M."/>
            <person name="Diez M.S."/>
            <person name="Solano J."/>
            <person name="Bargiela R."/>
            <person name="Golyshina O.V."/>
            <person name="Manteca A."/>
            <person name="Ramos J.L."/>
            <person name="Gallego J.R."/>
            <person name="Llorente I."/>
            <person name="Martins Dos Santos V.A."/>
            <person name="Jensen O.N."/>
            <person name="Pelaez A.I."/>
            <person name="Sanchez J."/>
            <person name="Ferrer M."/>
        </authorList>
    </citation>
    <scope>NUCLEOTIDE SEQUENCE</scope>
</reference>
<dbReference type="GO" id="GO:0016491">
    <property type="term" value="F:oxidoreductase activity"/>
    <property type="evidence" value="ECO:0007669"/>
    <property type="project" value="UniProtKB-KW"/>
</dbReference>
<evidence type="ECO:0000313" key="9">
    <source>
        <dbReference type="EMBL" id="EQD80122.1"/>
    </source>
</evidence>
<dbReference type="AlphaFoldDB" id="T1CCQ8"/>
<gene>
    <name evidence="9" type="ORF">B1A_01222</name>
</gene>
<dbReference type="EMBL" id="AUZX01000930">
    <property type="protein sequence ID" value="EQD80122.1"/>
    <property type="molecule type" value="Genomic_DNA"/>
</dbReference>
<evidence type="ECO:0000256" key="1">
    <source>
        <dbReference type="ARBA" id="ARBA00004651"/>
    </source>
</evidence>
<sequence>MSGLMLKIAVYGLIRFAYGLLGQIRWEWGFVLLLMGTVSALWGVLYALMQHDLKRLLAYHSVENIGIIFMGLGLSMIFIGTGHPVLGVLGLIAALYHTLNHALFKSLLFLGSGAILMRT</sequence>
<dbReference type="PANTHER" id="PTHR42682:SF3">
    <property type="entry name" value="FORMATE HYDROGENLYASE SUBUNIT 3-RELATED"/>
    <property type="match status" value="1"/>
</dbReference>
<comment type="subcellular location">
    <subcellularLocation>
        <location evidence="1">Cell membrane</location>
        <topology evidence="1">Multi-pass membrane protein</topology>
    </subcellularLocation>
</comment>
<dbReference type="InterPro" id="IPR001750">
    <property type="entry name" value="ND/Mrp_TM"/>
</dbReference>
<feature type="transmembrane region" description="Helical" evidence="7">
    <location>
        <begin position="56"/>
        <end position="79"/>
    </location>
</feature>
<keyword evidence="4 7" id="KW-1133">Transmembrane helix</keyword>
<name>T1CCQ8_9ZZZZ</name>
<keyword evidence="2" id="KW-1003">Cell membrane</keyword>
<feature type="non-terminal residue" evidence="9">
    <location>
        <position position="119"/>
    </location>
</feature>
<evidence type="ECO:0000256" key="2">
    <source>
        <dbReference type="ARBA" id="ARBA00022475"/>
    </source>
</evidence>
<evidence type="ECO:0000256" key="7">
    <source>
        <dbReference type="SAM" id="Phobius"/>
    </source>
</evidence>
<evidence type="ECO:0000256" key="5">
    <source>
        <dbReference type="ARBA" id="ARBA00023002"/>
    </source>
</evidence>
<dbReference type="GO" id="GO:0005886">
    <property type="term" value="C:plasma membrane"/>
    <property type="evidence" value="ECO:0007669"/>
    <property type="project" value="UniProtKB-SubCell"/>
</dbReference>
<evidence type="ECO:0000256" key="4">
    <source>
        <dbReference type="ARBA" id="ARBA00022989"/>
    </source>
</evidence>
<reference evidence="9" key="1">
    <citation type="submission" date="2013-08" db="EMBL/GenBank/DDBJ databases">
        <authorList>
            <person name="Mendez C."/>
            <person name="Richter M."/>
            <person name="Ferrer M."/>
            <person name="Sanchez J."/>
        </authorList>
    </citation>
    <scope>NUCLEOTIDE SEQUENCE</scope>
</reference>
<protein>
    <submittedName>
        <fullName evidence="9">HycC</fullName>
    </submittedName>
</protein>
<keyword evidence="5" id="KW-0560">Oxidoreductase</keyword>
<proteinExistence type="predicted"/>
<organism evidence="9">
    <name type="scientific">mine drainage metagenome</name>
    <dbReference type="NCBI Taxonomy" id="410659"/>
    <lineage>
        <taxon>unclassified sequences</taxon>
        <taxon>metagenomes</taxon>
        <taxon>ecological metagenomes</taxon>
    </lineage>
</organism>
<accession>T1CCQ8</accession>
<dbReference type="InterPro" id="IPR052175">
    <property type="entry name" value="ComplexI-like_HydComp"/>
</dbReference>
<feature type="transmembrane region" description="Helical" evidence="7">
    <location>
        <begin position="85"/>
        <end position="110"/>
    </location>
</feature>
<feature type="domain" description="NADH:quinone oxidoreductase/Mrp antiporter transmembrane" evidence="8">
    <location>
        <begin position="2"/>
        <end position="117"/>
    </location>
</feature>
<keyword evidence="6 7" id="KW-0472">Membrane</keyword>
<evidence type="ECO:0000256" key="3">
    <source>
        <dbReference type="ARBA" id="ARBA00022692"/>
    </source>
</evidence>
<evidence type="ECO:0000259" key="8">
    <source>
        <dbReference type="Pfam" id="PF00361"/>
    </source>
</evidence>